<proteinExistence type="predicted"/>
<reference evidence="3" key="1">
    <citation type="journal article" date="2023" name="Proc. Natl. Acad. Sci. U.S.A.">
        <title>Genomic and structural basis for evolution of tropane alkaloid biosynthesis.</title>
        <authorList>
            <person name="Wanga Y.-J."/>
            <person name="Taina T."/>
            <person name="Yua J.-Y."/>
            <person name="Lia J."/>
            <person name="Xua B."/>
            <person name="Chenc J."/>
            <person name="D'Auriad J.C."/>
            <person name="Huanga J.-P."/>
            <person name="Huanga S.-X."/>
        </authorList>
    </citation>
    <scope>NUCLEOTIDE SEQUENCE [LARGE SCALE GENOMIC DNA]</scope>
    <source>
        <strain evidence="3">cv. KIB-2019</strain>
    </source>
</reference>
<accession>A0A9Q1MM87</accession>
<gene>
    <name evidence="2" type="ORF">K7X08_031748</name>
</gene>
<organism evidence="2 3">
    <name type="scientific">Anisodus acutangulus</name>
    <dbReference type="NCBI Taxonomy" id="402998"/>
    <lineage>
        <taxon>Eukaryota</taxon>
        <taxon>Viridiplantae</taxon>
        <taxon>Streptophyta</taxon>
        <taxon>Embryophyta</taxon>
        <taxon>Tracheophyta</taxon>
        <taxon>Spermatophyta</taxon>
        <taxon>Magnoliopsida</taxon>
        <taxon>eudicotyledons</taxon>
        <taxon>Gunneridae</taxon>
        <taxon>Pentapetalae</taxon>
        <taxon>asterids</taxon>
        <taxon>lamiids</taxon>
        <taxon>Solanales</taxon>
        <taxon>Solanaceae</taxon>
        <taxon>Solanoideae</taxon>
        <taxon>Hyoscyameae</taxon>
        <taxon>Anisodus</taxon>
    </lineage>
</organism>
<protein>
    <submittedName>
        <fullName evidence="2">Uncharacterized protein</fullName>
    </submittedName>
</protein>
<name>A0A9Q1MM87_9SOLA</name>
<dbReference type="EMBL" id="JAJAGQ010000005">
    <property type="protein sequence ID" value="KAJ8563296.1"/>
    <property type="molecule type" value="Genomic_DNA"/>
</dbReference>
<evidence type="ECO:0000313" key="3">
    <source>
        <dbReference type="Proteomes" id="UP001152561"/>
    </source>
</evidence>
<comment type="caution">
    <text evidence="2">The sequence shown here is derived from an EMBL/GenBank/DDBJ whole genome shotgun (WGS) entry which is preliminary data.</text>
</comment>
<dbReference type="Proteomes" id="UP001152561">
    <property type="component" value="Unassembled WGS sequence"/>
</dbReference>
<dbReference type="AlphaFoldDB" id="A0A9Q1MM87"/>
<keyword evidence="3" id="KW-1185">Reference proteome</keyword>
<evidence type="ECO:0000256" key="1">
    <source>
        <dbReference type="SAM" id="MobiDB-lite"/>
    </source>
</evidence>
<evidence type="ECO:0000313" key="2">
    <source>
        <dbReference type="EMBL" id="KAJ8563296.1"/>
    </source>
</evidence>
<sequence>MWIRTTNWKTVRRPSNDYAHFHFPPPLLDHSLVYEPPTPSSDRRRQPSSPVSRYLSTDDPGELVSAIDFERFETIFCLRLNVK</sequence>
<feature type="region of interest" description="Disordered" evidence="1">
    <location>
        <begin position="34"/>
        <end position="59"/>
    </location>
</feature>